<dbReference type="OrthoDB" id="982642at2"/>
<dbReference type="EMBL" id="QEQK01000008">
    <property type="protein sequence ID" value="PWN55891.1"/>
    <property type="molecule type" value="Genomic_DNA"/>
</dbReference>
<accession>A0A363UKF2</accession>
<dbReference type="InterPro" id="IPR020518">
    <property type="entry name" value="Tscrpt_reg_PrtN"/>
</dbReference>
<dbReference type="GO" id="GO:0006355">
    <property type="term" value="P:regulation of DNA-templated transcription"/>
    <property type="evidence" value="ECO:0007669"/>
    <property type="project" value="InterPro"/>
</dbReference>
<comment type="caution">
    <text evidence="1">The sequence shown here is derived from an EMBL/GenBank/DDBJ whole genome shotgun (WGS) entry which is preliminary data.</text>
</comment>
<name>A0A363UKF2_9GAMM</name>
<protein>
    <submittedName>
        <fullName evidence="1">Pyocin activator protein PrtN</fullName>
    </submittedName>
</protein>
<evidence type="ECO:0000313" key="1">
    <source>
        <dbReference type="EMBL" id="PWN55891.1"/>
    </source>
</evidence>
<dbReference type="Proteomes" id="UP000251800">
    <property type="component" value="Unassembled WGS sequence"/>
</dbReference>
<evidence type="ECO:0000313" key="2">
    <source>
        <dbReference type="Proteomes" id="UP000251800"/>
    </source>
</evidence>
<dbReference type="Pfam" id="PF11112">
    <property type="entry name" value="PyocinActivator"/>
    <property type="match status" value="1"/>
</dbReference>
<keyword evidence="2" id="KW-1185">Reference proteome</keyword>
<sequence>MNRSTAEILVQRFGSPIVELTAICGDFFGMEEGQARRKAATNQLPVPTFRTGSQKSPWFVHIEDLAQLIDEQRAQAKRHHIGMAYAA</sequence>
<dbReference type="AlphaFoldDB" id="A0A363UKF2"/>
<proteinExistence type="predicted"/>
<organism evidence="1 2">
    <name type="scientific">Abyssibacter profundi</name>
    <dbReference type="NCBI Taxonomy" id="2182787"/>
    <lineage>
        <taxon>Bacteria</taxon>
        <taxon>Pseudomonadati</taxon>
        <taxon>Pseudomonadota</taxon>
        <taxon>Gammaproteobacteria</taxon>
        <taxon>Chromatiales</taxon>
        <taxon>Oceanococcaceae</taxon>
        <taxon>Abyssibacter</taxon>
    </lineage>
</organism>
<reference evidence="1 2" key="1">
    <citation type="submission" date="2018-05" db="EMBL/GenBank/DDBJ databases">
        <title>Abyssibacter profundi OUC007T gen. nov., sp. nov, a marine bacterium isolated from seawater of the Mariana Trench.</title>
        <authorList>
            <person name="Zhou S."/>
        </authorList>
    </citation>
    <scope>NUCLEOTIDE SEQUENCE [LARGE SCALE GENOMIC DNA]</scope>
    <source>
        <strain evidence="1 2">OUC007</strain>
    </source>
</reference>
<gene>
    <name evidence="1" type="ORF">DEH80_10075</name>
</gene>